<evidence type="ECO:0000256" key="1">
    <source>
        <dbReference type="SAM" id="MobiDB-lite"/>
    </source>
</evidence>
<gene>
    <name evidence="2" type="ORF">TSPGSL018_15741</name>
</gene>
<proteinExistence type="predicted"/>
<evidence type="ECO:0000313" key="2">
    <source>
        <dbReference type="EMBL" id="JAC78210.1"/>
    </source>
</evidence>
<protein>
    <submittedName>
        <fullName evidence="2">Uncharacterized protein</fullName>
    </submittedName>
</protein>
<feature type="region of interest" description="Disordered" evidence="1">
    <location>
        <begin position="1"/>
        <end position="76"/>
    </location>
</feature>
<sequence>HVFGVTDCLPDEAEHSEGEGMPVGAEKEREFSVLRGGSHAAPGVATRPSHGNQSVPCEGHRNLWPRRNPSIHPSIH</sequence>
<organism evidence="2">
    <name type="scientific">Tetraselmis sp. GSL018</name>
    <dbReference type="NCBI Taxonomy" id="582737"/>
    <lineage>
        <taxon>Eukaryota</taxon>
        <taxon>Viridiplantae</taxon>
        <taxon>Chlorophyta</taxon>
        <taxon>core chlorophytes</taxon>
        <taxon>Chlorodendrophyceae</taxon>
        <taxon>Chlorodendrales</taxon>
        <taxon>Chlorodendraceae</taxon>
        <taxon>Tetraselmis</taxon>
    </lineage>
</organism>
<accession>A0A061S5P9</accession>
<feature type="non-terminal residue" evidence="2">
    <location>
        <position position="76"/>
    </location>
</feature>
<reference evidence="2" key="1">
    <citation type="submission" date="2014-05" db="EMBL/GenBank/DDBJ databases">
        <title>The transcriptome of the halophilic microalga Tetraselmis sp. GSL018 isolated from the Great Salt Lake, Utah.</title>
        <authorList>
            <person name="Jinkerson R.E."/>
            <person name="D'Adamo S."/>
            <person name="Posewitz M.C."/>
        </authorList>
    </citation>
    <scope>NUCLEOTIDE SEQUENCE</scope>
    <source>
        <strain evidence="2">GSL018</strain>
    </source>
</reference>
<feature type="non-terminal residue" evidence="2">
    <location>
        <position position="1"/>
    </location>
</feature>
<dbReference type="AlphaFoldDB" id="A0A061S5P9"/>
<name>A0A061S5P9_9CHLO</name>
<dbReference type="EMBL" id="GBEZ01007239">
    <property type="protein sequence ID" value="JAC78210.1"/>
    <property type="molecule type" value="Transcribed_RNA"/>
</dbReference>